<dbReference type="RefSeq" id="WP_011839026.1">
    <property type="nucleotide sequence ID" value="NC_009033.1"/>
</dbReference>
<dbReference type="HOGENOM" id="CLU_1197670_0_0_2"/>
<dbReference type="Proteomes" id="UP000000254">
    <property type="component" value="Chromosome"/>
</dbReference>
<evidence type="ECO:0000256" key="3">
    <source>
        <dbReference type="ARBA" id="ARBA00022801"/>
    </source>
</evidence>
<dbReference type="OrthoDB" id="46121at2157"/>
<name>A3DMH5_STAMF</name>
<dbReference type="KEGG" id="smr:Smar_0732"/>
<dbReference type="EMBL" id="CP000575">
    <property type="protein sequence ID" value="ABN69835.1"/>
    <property type="molecule type" value="Genomic_DNA"/>
</dbReference>
<evidence type="ECO:0000313" key="5">
    <source>
        <dbReference type="EMBL" id="ABN69835.1"/>
    </source>
</evidence>
<dbReference type="InterPro" id="IPR003785">
    <property type="entry name" value="Creatininase/forma_Hydrolase"/>
</dbReference>
<dbReference type="STRING" id="399550.Smar_0732"/>
<dbReference type="AlphaFoldDB" id="A3DMH5"/>
<dbReference type="GO" id="GO:0046872">
    <property type="term" value="F:metal ion binding"/>
    <property type="evidence" value="ECO:0007669"/>
    <property type="project" value="UniProtKB-KW"/>
</dbReference>
<reference evidence="6" key="1">
    <citation type="journal article" date="2009" name="BMC Genomics">
        <title>The complete genome sequence of Staphylothermus marinus reveals differences in sulfur metabolism among heterotrophic Crenarchaeota.</title>
        <authorList>
            <person name="Anderson I.J."/>
            <person name="Dharmarajan L."/>
            <person name="Rodriguez J."/>
            <person name="Hooper S."/>
            <person name="Porat I."/>
            <person name="Ulrich L.E."/>
            <person name="Elkins J.G."/>
            <person name="Mavromatis K."/>
            <person name="Sun H."/>
            <person name="Land M."/>
            <person name="Lapidus A."/>
            <person name="Lucas S."/>
            <person name="Barry K."/>
            <person name="Huber H."/>
            <person name="Zhulin I.B."/>
            <person name="Whitman W.B."/>
            <person name="Mukhopadhyay B."/>
            <person name="Woese C."/>
            <person name="Bristow J."/>
            <person name="Kyrpides N."/>
        </authorList>
    </citation>
    <scope>NUCLEOTIDE SEQUENCE [LARGE SCALE GENOMIC DNA]</scope>
    <source>
        <strain evidence="6">ATCC 43588 / DSM 3639 / JCM 9404 / F1</strain>
    </source>
</reference>
<dbReference type="PANTHER" id="PTHR35005">
    <property type="entry name" value="3-DEHYDRO-SCYLLO-INOSOSE HYDROLASE"/>
    <property type="match status" value="1"/>
</dbReference>
<dbReference type="Gene3D" id="3.40.50.10310">
    <property type="entry name" value="Creatininase"/>
    <property type="match status" value="1"/>
</dbReference>
<gene>
    <name evidence="5" type="ordered locus">Smar_0732</name>
</gene>
<dbReference type="GO" id="GO:0016811">
    <property type="term" value="F:hydrolase activity, acting on carbon-nitrogen (but not peptide) bonds, in linear amides"/>
    <property type="evidence" value="ECO:0007669"/>
    <property type="project" value="TreeGrafter"/>
</dbReference>
<dbReference type="Pfam" id="PF02633">
    <property type="entry name" value="Creatininase"/>
    <property type="match status" value="1"/>
</dbReference>
<keyword evidence="4" id="KW-0862">Zinc</keyword>
<organism evidence="5 6">
    <name type="scientific">Staphylothermus marinus (strain ATCC 43588 / DSM 3639 / JCM 9404 / F1)</name>
    <dbReference type="NCBI Taxonomy" id="399550"/>
    <lineage>
        <taxon>Archaea</taxon>
        <taxon>Thermoproteota</taxon>
        <taxon>Thermoprotei</taxon>
        <taxon>Desulfurococcales</taxon>
        <taxon>Desulfurococcaceae</taxon>
        <taxon>Staphylothermus</taxon>
    </lineage>
</organism>
<evidence type="ECO:0000256" key="4">
    <source>
        <dbReference type="ARBA" id="ARBA00022833"/>
    </source>
</evidence>
<dbReference type="PANTHER" id="PTHR35005:SF1">
    <property type="entry name" value="2-AMINO-5-FORMYLAMINO-6-RIBOSYLAMINOPYRIMIDIN-4(3H)-ONE 5'-MONOPHOSPHATE DEFORMYLASE"/>
    <property type="match status" value="1"/>
</dbReference>
<sequence length="229" mass="26190">MTLSRHNSISTHKNLHIAIIPTGSYEYHGEDLPLDTDSVIAEEIVSLCINNFKYEKNINIHIYPVLKYGYSIEWLKYPGTINVDPKIYLDLLDSIVDSIEKNISPAGYIFVNGHGGNYSLLEVFSRKKFYELKKPFIIIDIWRIASGYGLKYCHGCLFEQQLYSCLTSKSIKENYREEQICSSYNELLKGYIEELKIGGCGDINIEPCVFVNKICMLIGEAIKIIIDHS</sequence>
<dbReference type="GeneID" id="4907729"/>
<accession>A3DMH5</accession>
<keyword evidence="6" id="KW-1185">Reference proteome</keyword>
<dbReference type="GO" id="GO:0009231">
    <property type="term" value="P:riboflavin biosynthetic process"/>
    <property type="evidence" value="ECO:0007669"/>
    <property type="project" value="TreeGrafter"/>
</dbReference>
<evidence type="ECO:0000256" key="2">
    <source>
        <dbReference type="ARBA" id="ARBA00022723"/>
    </source>
</evidence>
<keyword evidence="3" id="KW-0378">Hydrolase</keyword>
<dbReference type="eggNOG" id="arCOG04536">
    <property type="taxonomic scope" value="Archaea"/>
</dbReference>
<evidence type="ECO:0000313" key="6">
    <source>
        <dbReference type="Proteomes" id="UP000000254"/>
    </source>
</evidence>
<dbReference type="SUPFAM" id="SSF102215">
    <property type="entry name" value="Creatininase"/>
    <property type="match status" value="1"/>
</dbReference>
<proteinExistence type="predicted"/>
<keyword evidence="2" id="KW-0479">Metal-binding</keyword>
<dbReference type="InterPro" id="IPR024087">
    <property type="entry name" value="Creatininase-like_sf"/>
</dbReference>
<evidence type="ECO:0000256" key="1">
    <source>
        <dbReference type="ARBA" id="ARBA00001947"/>
    </source>
</evidence>
<protein>
    <submittedName>
        <fullName evidence="5">Uncharacterized protein putative amidase-like protein</fullName>
    </submittedName>
</protein>
<reference evidence="5 6" key="2">
    <citation type="journal article" date="2009" name="Stand. Genomic Sci.">
        <title>Complete genome sequence of Staphylothermus marinus Stetter and Fiala 1986 type strain F1.</title>
        <authorList>
            <person name="Anderson I.J."/>
            <person name="Sun H."/>
            <person name="Lapidus A."/>
            <person name="Copeland A."/>
            <person name="Glavina Del Rio T."/>
            <person name="Tice H."/>
            <person name="Dalin E."/>
            <person name="Lucas S."/>
            <person name="Barry K."/>
            <person name="Land M."/>
            <person name="Richardson P."/>
            <person name="Huber H."/>
            <person name="Kyrpides N.C."/>
        </authorList>
    </citation>
    <scope>NUCLEOTIDE SEQUENCE [LARGE SCALE GENOMIC DNA]</scope>
    <source>
        <strain evidence="6">ATCC 43588 / DSM 3639 / JCM 9404 / F1</strain>
    </source>
</reference>
<comment type="cofactor">
    <cofactor evidence="1">
        <name>Zn(2+)</name>
        <dbReference type="ChEBI" id="CHEBI:29105"/>
    </cofactor>
</comment>